<evidence type="ECO:0000313" key="2">
    <source>
        <dbReference type="Proteomes" id="UP000236333"/>
    </source>
</evidence>
<gene>
    <name evidence="1" type="ORF">TSOC_012793</name>
</gene>
<dbReference type="Proteomes" id="UP000236333">
    <property type="component" value="Unassembled WGS sequence"/>
</dbReference>
<organism evidence="1 2">
    <name type="scientific">Tetrabaena socialis</name>
    <dbReference type="NCBI Taxonomy" id="47790"/>
    <lineage>
        <taxon>Eukaryota</taxon>
        <taxon>Viridiplantae</taxon>
        <taxon>Chlorophyta</taxon>
        <taxon>core chlorophytes</taxon>
        <taxon>Chlorophyceae</taxon>
        <taxon>CS clade</taxon>
        <taxon>Chlamydomonadales</taxon>
        <taxon>Tetrabaenaceae</taxon>
        <taxon>Tetrabaena</taxon>
    </lineage>
</organism>
<proteinExistence type="predicted"/>
<sequence>MPSVQPSQLPGFIPGTVFYRTDGEEGRKRTTFAMVVEIEEDKVNDAADKPAEYGKFILMKMNHVVVTKPTRDSPEARVQPDATQTLGLLQALRLSNTPEAKNITKSYIGQSNGRIGRKYDKWDFLNKPYYGDEEVPVVLPVRQQEVVTMQTTQTTTVVMQTMQTLQLQ</sequence>
<reference evidence="1 2" key="1">
    <citation type="journal article" date="2017" name="Mol. Biol. Evol.">
        <title>The 4-celled Tetrabaena socialis nuclear genome reveals the essential components for genetic control of cell number at the origin of multicellularity in the volvocine lineage.</title>
        <authorList>
            <person name="Featherston J."/>
            <person name="Arakaki Y."/>
            <person name="Hanschen E.R."/>
            <person name="Ferris P.J."/>
            <person name="Michod R.E."/>
            <person name="Olson B.J.S.C."/>
            <person name="Nozaki H."/>
            <person name="Durand P.M."/>
        </authorList>
    </citation>
    <scope>NUCLEOTIDE SEQUENCE [LARGE SCALE GENOMIC DNA]</scope>
    <source>
        <strain evidence="1 2">NIES-571</strain>
    </source>
</reference>
<protein>
    <submittedName>
        <fullName evidence="1">Uncharacterized protein</fullName>
    </submittedName>
</protein>
<keyword evidence="2" id="KW-1185">Reference proteome</keyword>
<comment type="caution">
    <text evidence="1">The sequence shown here is derived from an EMBL/GenBank/DDBJ whole genome shotgun (WGS) entry which is preliminary data.</text>
</comment>
<dbReference type="EMBL" id="PGGS01000932">
    <property type="protein sequence ID" value="PNH01331.1"/>
    <property type="molecule type" value="Genomic_DNA"/>
</dbReference>
<evidence type="ECO:0000313" key="1">
    <source>
        <dbReference type="EMBL" id="PNH01331.1"/>
    </source>
</evidence>
<dbReference type="AlphaFoldDB" id="A0A2J7ZM36"/>
<accession>A0A2J7ZM36</accession>
<name>A0A2J7ZM36_9CHLO</name>